<evidence type="ECO:0000256" key="1">
    <source>
        <dbReference type="SAM" id="Phobius"/>
    </source>
</evidence>
<keyword evidence="1" id="KW-0812">Transmembrane</keyword>
<gene>
    <name evidence="2" type="ORF">JJB07_06530</name>
</gene>
<name>A0ABS1J7T4_9BACL</name>
<protein>
    <submittedName>
        <fullName evidence="2">Uncharacterized protein</fullName>
    </submittedName>
</protein>
<sequence>MAKAIGIFLCFALIGAYEFPRIWHRKKKYDLWMYGGLFLVSVTYCMLYVLDVPLPDPNSLVRLVFGGIGEKLMTPGT</sequence>
<reference evidence="2 3" key="1">
    <citation type="submission" date="2021-01" db="EMBL/GenBank/DDBJ databases">
        <title>Tumebacillus sp. strain ITR2 16S ribosomal RNA gene Genome sequencing and assembly.</title>
        <authorList>
            <person name="Kang M."/>
        </authorList>
    </citation>
    <scope>NUCLEOTIDE SEQUENCE [LARGE SCALE GENOMIC DNA]</scope>
    <source>
        <strain evidence="2 3">ITR2</strain>
    </source>
</reference>
<keyword evidence="3" id="KW-1185">Reference proteome</keyword>
<dbReference type="Proteomes" id="UP000602284">
    <property type="component" value="Unassembled WGS sequence"/>
</dbReference>
<accession>A0ABS1J7T4</accession>
<comment type="caution">
    <text evidence="2">The sequence shown here is derived from an EMBL/GenBank/DDBJ whole genome shotgun (WGS) entry which is preliminary data.</text>
</comment>
<keyword evidence="1" id="KW-1133">Transmembrane helix</keyword>
<evidence type="ECO:0000313" key="3">
    <source>
        <dbReference type="Proteomes" id="UP000602284"/>
    </source>
</evidence>
<evidence type="ECO:0000313" key="2">
    <source>
        <dbReference type="EMBL" id="MBL0386309.1"/>
    </source>
</evidence>
<dbReference type="EMBL" id="JAEQNB010000001">
    <property type="protein sequence ID" value="MBL0386309.1"/>
    <property type="molecule type" value="Genomic_DNA"/>
</dbReference>
<keyword evidence="1" id="KW-0472">Membrane</keyword>
<feature type="transmembrane region" description="Helical" evidence="1">
    <location>
        <begin position="32"/>
        <end position="50"/>
    </location>
</feature>
<proteinExistence type="predicted"/>
<organism evidence="2 3">
    <name type="scientific">Tumebacillus amylolyticus</name>
    <dbReference type="NCBI Taxonomy" id="2801339"/>
    <lineage>
        <taxon>Bacteria</taxon>
        <taxon>Bacillati</taxon>
        <taxon>Bacillota</taxon>
        <taxon>Bacilli</taxon>
        <taxon>Bacillales</taxon>
        <taxon>Alicyclobacillaceae</taxon>
        <taxon>Tumebacillus</taxon>
    </lineage>
</organism>
<dbReference type="RefSeq" id="WP_201632442.1">
    <property type="nucleotide sequence ID" value="NZ_JAEQNB010000001.1"/>
</dbReference>